<evidence type="ECO:0000256" key="1">
    <source>
        <dbReference type="ARBA" id="ARBA00009400"/>
    </source>
</evidence>
<accession>A0ABU2B8S8</accession>
<evidence type="ECO:0000259" key="3">
    <source>
        <dbReference type="Pfam" id="PF01729"/>
    </source>
</evidence>
<dbReference type="InterPro" id="IPR002638">
    <property type="entry name" value="Quinolinate_PRibosylTrfase_C"/>
</dbReference>
<dbReference type="SUPFAM" id="SSF51690">
    <property type="entry name" value="Nicotinate/Quinolinate PRTase C-terminal domain-like"/>
    <property type="match status" value="1"/>
</dbReference>
<dbReference type="InterPro" id="IPR013785">
    <property type="entry name" value="Aldolase_TIM"/>
</dbReference>
<keyword evidence="5" id="KW-1185">Reference proteome</keyword>
<dbReference type="PANTHER" id="PTHR32179:SF3">
    <property type="entry name" value="NICOTINATE-NUCLEOTIDE PYROPHOSPHORYLASE [CARBOXYLATING]"/>
    <property type="match status" value="1"/>
</dbReference>
<dbReference type="PANTHER" id="PTHR32179">
    <property type="entry name" value="NICOTINATE-NUCLEOTIDE PYROPHOSPHORYLASE [CARBOXYLATING]"/>
    <property type="match status" value="1"/>
</dbReference>
<comment type="similarity">
    <text evidence="1">Belongs to the NadC/ModD family.</text>
</comment>
<dbReference type="Gene3D" id="3.20.20.70">
    <property type="entry name" value="Aldolase class I"/>
    <property type="match status" value="1"/>
</dbReference>
<dbReference type="Gene3D" id="3.90.1170.20">
    <property type="entry name" value="Quinolinate phosphoribosyl transferase, N-terminal domain"/>
    <property type="match status" value="1"/>
</dbReference>
<feature type="domain" description="Quinolinate phosphoribosyl transferase C-terminal" evidence="3">
    <location>
        <begin position="26"/>
        <end position="165"/>
    </location>
</feature>
<dbReference type="InterPro" id="IPR027277">
    <property type="entry name" value="NadC/ModD"/>
</dbReference>
<dbReference type="Pfam" id="PF01729">
    <property type="entry name" value="QRPTase_C"/>
    <property type="match status" value="1"/>
</dbReference>
<protein>
    <submittedName>
        <fullName evidence="4">Nicotinate-nucleotide pyrophosphorylase</fullName>
    </submittedName>
</protein>
<dbReference type="EMBL" id="JAVDYF010000001">
    <property type="protein sequence ID" value="MDR7354671.1"/>
    <property type="molecule type" value="Genomic_DNA"/>
</dbReference>
<dbReference type="Proteomes" id="UP001183619">
    <property type="component" value="Unassembled WGS sequence"/>
</dbReference>
<name>A0ABU2B8S8_9CORY</name>
<evidence type="ECO:0000256" key="2">
    <source>
        <dbReference type="ARBA" id="ARBA00022676"/>
    </source>
</evidence>
<dbReference type="InterPro" id="IPR036068">
    <property type="entry name" value="Nicotinate_pribotase-like_C"/>
</dbReference>
<reference evidence="4 5" key="1">
    <citation type="submission" date="2023-07" db="EMBL/GenBank/DDBJ databases">
        <title>Sequencing the genomes of 1000 actinobacteria strains.</title>
        <authorList>
            <person name="Klenk H.-P."/>
        </authorList>
    </citation>
    <scope>NUCLEOTIDE SEQUENCE [LARGE SCALE GENOMIC DNA]</scope>
    <source>
        <strain evidence="4 5">DSM 44508</strain>
    </source>
</reference>
<gene>
    <name evidence="4" type="ORF">J2S37_001209</name>
</gene>
<proteinExistence type="inferred from homology"/>
<comment type="caution">
    <text evidence="4">The sequence shown here is derived from an EMBL/GenBank/DDBJ whole genome shotgun (WGS) entry which is preliminary data.</text>
</comment>
<organism evidence="4 5">
    <name type="scientific">Corynebacterium felinum</name>
    <dbReference type="NCBI Taxonomy" id="131318"/>
    <lineage>
        <taxon>Bacteria</taxon>
        <taxon>Bacillati</taxon>
        <taxon>Actinomycetota</taxon>
        <taxon>Actinomycetes</taxon>
        <taxon>Mycobacteriales</taxon>
        <taxon>Corynebacteriaceae</taxon>
        <taxon>Corynebacterium</taxon>
    </lineage>
</organism>
<sequence>MRGLARDLPSIERTLLNMLSQLSCAATLTAAWVDVCADSAARIRDTGKNIPRLRLLQKYAVRCGGGGNHRLGLGDAALIKGNHTIAAGSVAQAFQAVRAYNPAIAIEVECDTFSQVVEAVDARADLILLNHMSVVQIARPKGVRTEASGGLTLENAAAIDATGVD</sequence>
<dbReference type="InterPro" id="IPR037128">
    <property type="entry name" value="Quinolinate_PRibosylTase_N_sf"/>
</dbReference>
<keyword evidence="2" id="KW-0328">Glycosyltransferase</keyword>
<keyword evidence="2" id="KW-0808">Transferase</keyword>
<evidence type="ECO:0000313" key="5">
    <source>
        <dbReference type="Proteomes" id="UP001183619"/>
    </source>
</evidence>
<evidence type="ECO:0000313" key="4">
    <source>
        <dbReference type="EMBL" id="MDR7354671.1"/>
    </source>
</evidence>